<sequence>MRCGAFSLLFLVICLCAVMFQSGSARPSEEFRPRERQLIAEWASRILAMTTNSGNNSPYDQLIPMTASKRNAELINSLLGIPKAMSEAGKR</sequence>
<comment type="subcellular location">
    <subcellularLocation>
        <location evidence="1">Secreted</location>
    </subcellularLocation>
</comment>
<dbReference type="Proteomes" id="UP000678499">
    <property type="component" value="Unassembled WGS sequence"/>
</dbReference>
<dbReference type="GO" id="GO:0045202">
    <property type="term" value="C:synapse"/>
    <property type="evidence" value="ECO:0007669"/>
    <property type="project" value="GOC"/>
</dbReference>
<reference evidence="7" key="1">
    <citation type="submission" date="2020-11" db="EMBL/GenBank/DDBJ databases">
        <authorList>
            <person name="Tran Van P."/>
        </authorList>
    </citation>
    <scope>NUCLEOTIDE SEQUENCE</scope>
</reference>
<evidence type="ECO:0000256" key="6">
    <source>
        <dbReference type="SAM" id="SignalP"/>
    </source>
</evidence>
<dbReference type="GO" id="GO:0005576">
    <property type="term" value="C:extracellular region"/>
    <property type="evidence" value="ECO:0007669"/>
    <property type="project" value="UniProtKB-SubCell"/>
</dbReference>
<name>A0A7R9BWX1_9CRUS</name>
<keyword evidence="5" id="KW-0529">Neurotransmitter</keyword>
<feature type="chain" id="PRO_5036210424" evidence="6">
    <location>
        <begin position="26"/>
        <end position="91"/>
    </location>
</feature>
<dbReference type="GO" id="GO:0009416">
    <property type="term" value="P:response to light stimulus"/>
    <property type="evidence" value="ECO:0007669"/>
    <property type="project" value="InterPro"/>
</dbReference>
<keyword evidence="4" id="KW-0027">Amidation</keyword>
<dbReference type="Pfam" id="PF06324">
    <property type="entry name" value="Pigment_DH"/>
    <property type="match status" value="1"/>
</dbReference>
<dbReference type="OrthoDB" id="6378554at2759"/>
<dbReference type="GO" id="GO:0005179">
    <property type="term" value="F:hormone activity"/>
    <property type="evidence" value="ECO:0007669"/>
    <property type="project" value="InterPro"/>
</dbReference>
<dbReference type="GO" id="GO:0007268">
    <property type="term" value="P:chemical synaptic transmission"/>
    <property type="evidence" value="ECO:0007669"/>
    <property type="project" value="UniProtKB-KW"/>
</dbReference>
<evidence type="ECO:0000256" key="2">
    <source>
        <dbReference type="ARBA" id="ARBA00010172"/>
    </source>
</evidence>
<evidence type="ECO:0000256" key="3">
    <source>
        <dbReference type="ARBA" id="ARBA00022525"/>
    </source>
</evidence>
<protein>
    <submittedName>
        <fullName evidence="7">Uncharacterized protein</fullName>
    </submittedName>
</protein>
<evidence type="ECO:0000256" key="5">
    <source>
        <dbReference type="ARBA" id="ARBA00022894"/>
    </source>
</evidence>
<gene>
    <name evidence="7" type="ORF">NMOB1V02_LOCUS9586</name>
</gene>
<evidence type="ECO:0000313" key="7">
    <source>
        <dbReference type="EMBL" id="CAD7281953.1"/>
    </source>
</evidence>
<evidence type="ECO:0000313" key="8">
    <source>
        <dbReference type="Proteomes" id="UP000678499"/>
    </source>
</evidence>
<keyword evidence="8" id="KW-1185">Reference proteome</keyword>
<accession>A0A7R9BWX1</accession>
<evidence type="ECO:0000256" key="4">
    <source>
        <dbReference type="ARBA" id="ARBA00022815"/>
    </source>
</evidence>
<keyword evidence="3" id="KW-0964">Secreted</keyword>
<dbReference type="EMBL" id="CAJPEX010003319">
    <property type="protein sequence ID" value="CAG0922105.1"/>
    <property type="molecule type" value="Genomic_DNA"/>
</dbReference>
<dbReference type="InterPro" id="IPR009396">
    <property type="entry name" value="Pigment_DH"/>
</dbReference>
<organism evidence="7">
    <name type="scientific">Notodromas monacha</name>
    <dbReference type="NCBI Taxonomy" id="399045"/>
    <lineage>
        <taxon>Eukaryota</taxon>
        <taxon>Metazoa</taxon>
        <taxon>Ecdysozoa</taxon>
        <taxon>Arthropoda</taxon>
        <taxon>Crustacea</taxon>
        <taxon>Oligostraca</taxon>
        <taxon>Ostracoda</taxon>
        <taxon>Podocopa</taxon>
        <taxon>Podocopida</taxon>
        <taxon>Cypridocopina</taxon>
        <taxon>Cypridoidea</taxon>
        <taxon>Cyprididae</taxon>
        <taxon>Notodromas</taxon>
    </lineage>
</organism>
<dbReference type="EMBL" id="OA885356">
    <property type="protein sequence ID" value="CAD7281953.1"/>
    <property type="molecule type" value="Genomic_DNA"/>
</dbReference>
<comment type="similarity">
    <text evidence="2">Belongs to the arthropod PDH family.</text>
</comment>
<dbReference type="AlphaFoldDB" id="A0A7R9BWX1"/>
<evidence type="ECO:0000256" key="1">
    <source>
        <dbReference type="ARBA" id="ARBA00004613"/>
    </source>
</evidence>
<proteinExistence type="inferred from homology"/>
<keyword evidence="6" id="KW-0732">Signal</keyword>
<feature type="signal peptide" evidence="6">
    <location>
        <begin position="1"/>
        <end position="25"/>
    </location>
</feature>